<dbReference type="RefSeq" id="WP_099067631.1">
    <property type="nucleotide sequence ID" value="NZ_LAHD01000104.1"/>
</dbReference>
<dbReference type="Gene3D" id="3.40.50.2300">
    <property type="match status" value="1"/>
</dbReference>
<comment type="caution">
    <text evidence="16">The sequence shown here is derived from an EMBL/GenBank/DDBJ whole genome shotgun (WGS) entry which is preliminary data.</text>
</comment>
<dbReference type="InterPro" id="IPR001610">
    <property type="entry name" value="PAC"/>
</dbReference>
<dbReference type="Proteomes" id="UP000222310">
    <property type="component" value="Unassembled WGS sequence"/>
</dbReference>
<feature type="modified residue" description="4-aspartylphosphate" evidence="9">
    <location>
        <position position="53"/>
    </location>
</feature>
<dbReference type="InterPro" id="IPR035965">
    <property type="entry name" value="PAS-like_dom_sf"/>
</dbReference>
<dbReference type="PROSITE" id="PS50112">
    <property type="entry name" value="PAS"/>
    <property type="match status" value="3"/>
</dbReference>
<organism evidence="16 17">
    <name type="scientific">Nostoc linckia z8</name>
    <dbReference type="NCBI Taxonomy" id="1628746"/>
    <lineage>
        <taxon>Bacteria</taxon>
        <taxon>Bacillati</taxon>
        <taxon>Cyanobacteriota</taxon>
        <taxon>Cyanophyceae</taxon>
        <taxon>Nostocales</taxon>
        <taxon>Nostocaceae</taxon>
        <taxon>Nostoc</taxon>
    </lineage>
</organism>
<evidence type="ECO:0000256" key="6">
    <source>
        <dbReference type="ARBA" id="ARBA00022777"/>
    </source>
</evidence>
<dbReference type="Gene3D" id="1.10.287.130">
    <property type="match status" value="1"/>
</dbReference>
<feature type="domain" description="Phytochrome chromophore attachment site" evidence="11">
    <location>
        <begin position="720"/>
        <end position="856"/>
    </location>
</feature>
<dbReference type="Pfam" id="PF00072">
    <property type="entry name" value="Response_reg"/>
    <property type="match status" value="1"/>
</dbReference>
<dbReference type="PRINTS" id="PR00344">
    <property type="entry name" value="BCTRLSENSOR"/>
</dbReference>
<dbReference type="CDD" id="cd00156">
    <property type="entry name" value="REC"/>
    <property type="match status" value="1"/>
</dbReference>
<dbReference type="AlphaFoldDB" id="A0A9Q5Z7P5"/>
<dbReference type="SUPFAM" id="SSF55874">
    <property type="entry name" value="ATPase domain of HSP90 chaperone/DNA topoisomerase II/histidine kinase"/>
    <property type="match status" value="1"/>
</dbReference>
<dbReference type="InterPro" id="IPR000014">
    <property type="entry name" value="PAS"/>
</dbReference>
<evidence type="ECO:0000259" key="13">
    <source>
        <dbReference type="PROSITE" id="PS50110"/>
    </source>
</evidence>
<evidence type="ECO:0000259" key="11">
    <source>
        <dbReference type="PROSITE" id="PS50046"/>
    </source>
</evidence>
<feature type="domain" description="Response regulatory" evidence="13">
    <location>
        <begin position="4"/>
        <end position="120"/>
    </location>
</feature>
<protein>
    <recommendedName>
        <fullName evidence="3">histidine kinase</fullName>
        <ecNumber evidence="3">2.7.13.3</ecNumber>
    </recommendedName>
</protein>
<dbReference type="SMART" id="SM00387">
    <property type="entry name" value="HATPase_c"/>
    <property type="match status" value="1"/>
</dbReference>
<dbReference type="CDD" id="cd00082">
    <property type="entry name" value="HisKA"/>
    <property type="match status" value="1"/>
</dbReference>
<feature type="coiled-coil region" evidence="10">
    <location>
        <begin position="119"/>
        <end position="146"/>
    </location>
</feature>
<dbReference type="NCBIfam" id="TIGR00229">
    <property type="entry name" value="sensory_box"/>
    <property type="match status" value="3"/>
</dbReference>
<dbReference type="SMART" id="SM00388">
    <property type="entry name" value="HisKA"/>
    <property type="match status" value="1"/>
</dbReference>
<dbReference type="PROSITE" id="PS50113">
    <property type="entry name" value="PAC"/>
    <property type="match status" value="3"/>
</dbReference>
<dbReference type="InterPro" id="IPR005467">
    <property type="entry name" value="His_kinase_dom"/>
</dbReference>
<feature type="domain" description="PAC" evidence="15">
    <location>
        <begin position="641"/>
        <end position="693"/>
    </location>
</feature>
<dbReference type="InterPro" id="IPR000700">
    <property type="entry name" value="PAS-assoc_C"/>
</dbReference>
<dbReference type="InterPro" id="IPR036890">
    <property type="entry name" value="HATPase_C_sf"/>
</dbReference>
<dbReference type="Pfam" id="PF00512">
    <property type="entry name" value="HisKA"/>
    <property type="match status" value="1"/>
</dbReference>
<feature type="domain" description="Histidine kinase" evidence="12">
    <location>
        <begin position="890"/>
        <end position="1114"/>
    </location>
</feature>
<dbReference type="Gene3D" id="3.30.450.20">
    <property type="entry name" value="PAS domain"/>
    <property type="match status" value="3"/>
</dbReference>
<dbReference type="Pfam" id="PF01590">
    <property type="entry name" value="GAF"/>
    <property type="match status" value="2"/>
</dbReference>
<feature type="domain" description="PAC" evidence="15">
    <location>
        <begin position="512"/>
        <end position="564"/>
    </location>
</feature>
<dbReference type="SMART" id="SM00448">
    <property type="entry name" value="REC"/>
    <property type="match status" value="1"/>
</dbReference>
<feature type="domain" description="PAS" evidence="14">
    <location>
        <begin position="565"/>
        <end position="637"/>
    </location>
</feature>
<dbReference type="InterPro" id="IPR003018">
    <property type="entry name" value="GAF"/>
</dbReference>
<evidence type="ECO:0000313" key="17">
    <source>
        <dbReference type="Proteomes" id="UP000222310"/>
    </source>
</evidence>
<comment type="similarity">
    <text evidence="2">In the N-terminal section; belongs to the phytochrome family.</text>
</comment>
<evidence type="ECO:0000259" key="15">
    <source>
        <dbReference type="PROSITE" id="PS50113"/>
    </source>
</evidence>
<dbReference type="GeneID" id="57093426"/>
<dbReference type="PROSITE" id="PS50110">
    <property type="entry name" value="RESPONSE_REGULATORY"/>
    <property type="match status" value="1"/>
</dbReference>
<evidence type="ECO:0000256" key="2">
    <source>
        <dbReference type="ARBA" id="ARBA00006402"/>
    </source>
</evidence>
<dbReference type="Gene3D" id="3.30.565.10">
    <property type="entry name" value="Histidine kinase-like ATPase, C-terminal domain"/>
    <property type="match status" value="1"/>
</dbReference>
<dbReference type="SUPFAM" id="SSF52172">
    <property type="entry name" value="CheY-like"/>
    <property type="match status" value="1"/>
</dbReference>
<feature type="domain" description="PAS" evidence="14">
    <location>
        <begin position="436"/>
        <end position="501"/>
    </location>
</feature>
<dbReference type="InterPro" id="IPR036097">
    <property type="entry name" value="HisK_dim/P_sf"/>
</dbReference>
<dbReference type="PROSITE" id="PS50046">
    <property type="entry name" value="PHYTOCHROME_2"/>
    <property type="match status" value="1"/>
</dbReference>
<dbReference type="InterPro" id="IPR016132">
    <property type="entry name" value="Phyto_chromo_attachment"/>
</dbReference>
<dbReference type="EC" id="2.7.13.3" evidence="3"/>
<keyword evidence="10" id="KW-0175">Coiled coil</keyword>
<dbReference type="InterPro" id="IPR003594">
    <property type="entry name" value="HATPase_dom"/>
</dbReference>
<dbReference type="SUPFAM" id="SSF55781">
    <property type="entry name" value="GAF domain-like"/>
    <property type="match status" value="2"/>
</dbReference>
<feature type="domain" description="PAC" evidence="15">
    <location>
        <begin position="214"/>
        <end position="266"/>
    </location>
</feature>
<feature type="domain" description="PAS" evidence="14">
    <location>
        <begin position="139"/>
        <end position="211"/>
    </location>
</feature>
<evidence type="ECO:0000256" key="3">
    <source>
        <dbReference type="ARBA" id="ARBA00012438"/>
    </source>
</evidence>
<dbReference type="InterPro" id="IPR001789">
    <property type="entry name" value="Sig_transdc_resp-reg_receiver"/>
</dbReference>
<comment type="catalytic activity">
    <reaction evidence="1">
        <text>ATP + protein L-histidine = ADP + protein N-phospho-L-histidine.</text>
        <dbReference type="EC" id="2.7.13.3"/>
    </reaction>
</comment>
<dbReference type="SUPFAM" id="SSF47384">
    <property type="entry name" value="Homodimeric domain of signal transducing histidine kinase"/>
    <property type="match status" value="1"/>
</dbReference>
<dbReference type="Pfam" id="PF02518">
    <property type="entry name" value="HATPase_c"/>
    <property type="match status" value="1"/>
</dbReference>
<dbReference type="SMART" id="SM00065">
    <property type="entry name" value="GAF"/>
    <property type="match status" value="2"/>
</dbReference>
<sequence length="1116" mass="127237">MTNLILVVDDDHLMRMYLCQLLKEAGYQVVEASNGLEAIATYTRLHPDIVLLDAMMPEMDGFSCCTQLQTLSDGKETLVLIVTDIDDQASVEKAFAAGATDFITKPIQWPILRQRLRRLLEAHRTKQQLQQQTAQAQLQEAQLRLALESAGMSIWNWDFVTNEINYSGNLETAFGWKKGSFNDTYDFFINRVHPQDRDFVKRSHQQAIKNGLEYDIEFRVILLDGSIRHLASKGVVCRDALGMAVGMSAIEVDITKRKQAEEALEVQANQQAMVAELSQIALVGTDLTTLMNLCVSIVAQCLKVEYCKVLELLPNGNALLLRAGIGWQPGLVGKATVSALMNSQAGYTLLSCGPVIVKDLRSETRFNGPQLLHDHQVVSGISVVIHGQERPFGVLGAHTTRHQTFTKDEIYFLQSIANILAAAIERQQVENALKESEERCQLVVQGSNDGIWDWNVQNHQVFFSTRWKEMLGYEEDEISDDFDEWAARLHPDDRGFVRQAIADHFAQMTPFFISEHRIQCKDGTYKWVLNRGQAVWDEDGNVVRMTSCHTDITERKLAEEQLRQSEERFQIVARATNDILWDWDLLTNKVWWNQTLQTLFGYSPEQISFTADWWSEHIHPDDRQRIANQARALIESGEKFWSNEYRFRRSNGSYAYVFDRGYVVHDQIGKPVRIMGAMMDITERQAALRERNRVQAELQRQNMRSQLFANITLKIRQSLQIDEILQTSVIEVQKLLLADRVLILRLQPNGCFMAVQEAVVPGLPVVMGQEITDFCFRENCIERYRQGGISSIRDIKEADIQLCHMELLQRFAIKANLVVPILLKNELWGLLIAHQCAHPREWTSWEIELLQQLADQIGIALAQSQILEQEIRQRQELARSNQELQQFAFVASHDLQEPLRKIKTFGDRLKVSYGDILTEQGRDYLERMQNAANRMQTLIEDLLTLSRVTTRAQPFVWVNLANIAQEVLSDLEIYVQQTGATVEIGELPTIQADPVQMRQLLQNLIGNALKFHRPQIPPVIKIYGSILNNQTNKLCNSSDLCEIVIEDNGIGFEEKYLDRIFNVFQRLHSNGEYEGTGIGLAICRKIIERHDGAIVAQSTPGQGSKFFVTLSVNSVP</sequence>
<dbReference type="InterPro" id="IPR013655">
    <property type="entry name" value="PAS_fold_3"/>
</dbReference>
<dbReference type="SMART" id="SM00091">
    <property type="entry name" value="PAS"/>
    <property type="match status" value="3"/>
</dbReference>
<dbReference type="EMBL" id="LAHD01000104">
    <property type="protein sequence ID" value="PHJ98121.1"/>
    <property type="molecule type" value="Genomic_DNA"/>
</dbReference>
<dbReference type="InterPro" id="IPR052162">
    <property type="entry name" value="Sensor_kinase/Photoreceptor"/>
</dbReference>
<dbReference type="CDD" id="cd00130">
    <property type="entry name" value="PAS"/>
    <property type="match status" value="3"/>
</dbReference>
<keyword evidence="7" id="KW-0902">Two-component regulatory system</keyword>
<proteinExistence type="inferred from homology"/>
<keyword evidence="6 16" id="KW-0418">Kinase</keyword>
<dbReference type="SUPFAM" id="SSF55785">
    <property type="entry name" value="PYP-like sensor domain (PAS domain)"/>
    <property type="match status" value="3"/>
</dbReference>
<dbReference type="InterPro" id="IPR011006">
    <property type="entry name" value="CheY-like_superfamily"/>
</dbReference>
<evidence type="ECO:0000256" key="1">
    <source>
        <dbReference type="ARBA" id="ARBA00000085"/>
    </source>
</evidence>
<dbReference type="FunFam" id="3.30.565.10:FF:000006">
    <property type="entry name" value="Sensor histidine kinase WalK"/>
    <property type="match status" value="1"/>
</dbReference>
<keyword evidence="5" id="KW-0808">Transferase</keyword>
<name>A0A9Q5Z7P5_NOSLI</name>
<feature type="coiled-coil region" evidence="10">
    <location>
        <begin position="850"/>
        <end position="887"/>
    </location>
</feature>
<accession>A0A9Q5Z7P5</accession>
<evidence type="ECO:0000256" key="4">
    <source>
        <dbReference type="ARBA" id="ARBA00022553"/>
    </source>
</evidence>
<evidence type="ECO:0000256" key="9">
    <source>
        <dbReference type="PROSITE-ProRule" id="PRU00169"/>
    </source>
</evidence>
<keyword evidence="4 9" id="KW-0597">Phosphoprotein</keyword>
<evidence type="ECO:0000259" key="14">
    <source>
        <dbReference type="PROSITE" id="PS50112"/>
    </source>
</evidence>
<comment type="function">
    <text evidence="8">Photoreceptor which exists in two forms that are reversibly interconvertible by light: the R form that absorbs maximally in the red region of the spectrum and the FR form that absorbs maximally in the far-red region.</text>
</comment>
<dbReference type="PROSITE" id="PS50109">
    <property type="entry name" value="HIS_KIN"/>
    <property type="match status" value="1"/>
</dbReference>
<evidence type="ECO:0000313" key="16">
    <source>
        <dbReference type="EMBL" id="PHJ98121.1"/>
    </source>
</evidence>
<dbReference type="SMART" id="SM00086">
    <property type="entry name" value="PAC"/>
    <property type="match status" value="3"/>
</dbReference>
<evidence type="ECO:0000256" key="10">
    <source>
        <dbReference type="SAM" id="Coils"/>
    </source>
</evidence>
<dbReference type="PANTHER" id="PTHR43304">
    <property type="entry name" value="PHYTOCHROME-LIKE PROTEIN CPH1"/>
    <property type="match status" value="1"/>
</dbReference>
<evidence type="ECO:0000256" key="5">
    <source>
        <dbReference type="ARBA" id="ARBA00022679"/>
    </source>
</evidence>
<dbReference type="Gene3D" id="3.30.450.40">
    <property type="match status" value="2"/>
</dbReference>
<dbReference type="Gene3D" id="2.10.70.100">
    <property type="match status" value="1"/>
</dbReference>
<dbReference type="InterPro" id="IPR004358">
    <property type="entry name" value="Sig_transdc_His_kin-like_C"/>
</dbReference>
<dbReference type="InterPro" id="IPR003661">
    <property type="entry name" value="HisK_dim/P_dom"/>
</dbReference>
<evidence type="ECO:0000259" key="12">
    <source>
        <dbReference type="PROSITE" id="PS50109"/>
    </source>
</evidence>
<gene>
    <name evidence="16" type="ORF">VF08_27415</name>
</gene>
<dbReference type="InterPro" id="IPR029016">
    <property type="entry name" value="GAF-like_dom_sf"/>
</dbReference>
<evidence type="ECO:0000256" key="7">
    <source>
        <dbReference type="ARBA" id="ARBA00023012"/>
    </source>
</evidence>
<dbReference type="GO" id="GO:0000155">
    <property type="term" value="F:phosphorelay sensor kinase activity"/>
    <property type="evidence" value="ECO:0007669"/>
    <property type="project" value="InterPro"/>
</dbReference>
<dbReference type="Pfam" id="PF08447">
    <property type="entry name" value="PAS_3"/>
    <property type="match status" value="3"/>
</dbReference>
<evidence type="ECO:0000256" key="8">
    <source>
        <dbReference type="ARBA" id="ARBA00055745"/>
    </source>
</evidence>
<dbReference type="PANTHER" id="PTHR43304:SF1">
    <property type="entry name" value="PAC DOMAIN-CONTAINING PROTEIN"/>
    <property type="match status" value="1"/>
</dbReference>
<reference evidence="16 17" key="1">
    <citation type="submission" date="2015-02" db="EMBL/GenBank/DDBJ databases">
        <title>Nostoc linckia genome annotation.</title>
        <authorList>
            <person name="Zhou Z."/>
        </authorList>
    </citation>
    <scope>NUCLEOTIDE SEQUENCE [LARGE SCALE GENOMIC DNA]</scope>
    <source>
        <strain evidence="17">z8</strain>
    </source>
</reference>